<dbReference type="Proteomes" id="UP001362999">
    <property type="component" value="Unassembled WGS sequence"/>
</dbReference>
<evidence type="ECO:0000256" key="1">
    <source>
        <dbReference type="SAM" id="MobiDB-lite"/>
    </source>
</evidence>
<protein>
    <submittedName>
        <fullName evidence="2">Uncharacterized protein</fullName>
    </submittedName>
</protein>
<evidence type="ECO:0000313" key="3">
    <source>
        <dbReference type="Proteomes" id="UP001362999"/>
    </source>
</evidence>
<dbReference type="AlphaFoldDB" id="A0AAV9ZGJ1"/>
<sequence length="116" mass="12753">MSTERTAVPSAPTTPPRFQSHAATTANPPVTTFSVSLGKLVIVPQHPPVTQSHPPPNFCLPSSTSMYCAHHVWGRDYIPAGLSPQWLLEDYFQKVGNPFRTEEAEFPAHRMSAPSE</sequence>
<accession>A0AAV9ZGJ1</accession>
<organism evidence="2 3">
    <name type="scientific">Favolaschia claudopus</name>
    <dbReference type="NCBI Taxonomy" id="2862362"/>
    <lineage>
        <taxon>Eukaryota</taxon>
        <taxon>Fungi</taxon>
        <taxon>Dikarya</taxon>
        <taxon>Basidiomycota</taxon>
        <taxon>Agaricomycotina</taxon>
        <taxon>Agaricomycetes</taxon>
        <taxon>Agaricomycetidae</taxon>
        <taxon>Agaricales</taxon>
        <taxon>Marasmiineae</taxon>
        <taxon>Mycenaceae</taxon>
        <taxon>Favolaschia</taxon>
    </lineage>
</organism>
<evidence type="ECO:0000313" key="2">
    <source>
        <dbReference type="EMBL" id="KAK6981269.1"/>
    </source>
</evidence>
<name>A0AAV9ZGJ1_9AGAR</name>
<proteinExistence type="predicted"/>
<keyword evidence="3" id="KW-1185">Reference proteome</keyword>
<comment type="caution">
    <text evidence="2">The sequence shown here is derived from an EMBL/GenBank/DDBJ whole genome shotgun (WGS) entry which is preliminary data.</text>
</comment>
<gene>
    <name evidence="2" type="ORF">R3P38DRAFT_3234547</name>
</gene>
<dbReference type="EMBL" id="JAWWNJ010000152">
    <property type="protein sequence ID" value="KAK6981269.1"/>
    <property type="molecule type" value="Genomic_DNA"/>
</dbReference>
<reference evidence="2 3" key="1">
    <citation type="journal article" date="2024" name="J Genomics">
        <title>Draft genome sequencing and assembly of Favolaschia claudopus CIRM-BRFM 2984 isolated from oak limbs.</title>
        <authorList>
            <person name="Navarro D."/>
            <person name="Drula E."/>
            <person name="Chaduli D."/>
            <person name="Cazenave R."/>
            <person name="Ahrendt S."/>
            <person name="Wang J."/>
            <person name="Lipzen A."/>
            <person name="Daum C."/>
            <person name="Barry K."/>
            <person name="Grigoriev I.V."/>
            <person name="Favel A."/>
            <person name="Rosso M.N."/>
            <person name="Martin F."/>
        </authorList>
    </citation>
    <scope>NUCLEOTIDE SEQUENCE [LARGE SCALE GENOMIC DNA]</scope>
    <source>
        <strain evidence="2 3">CIRM-BRFM 2984</strain>
    </source>
</reference>
<feature type="region of interest" description="Disordered" evidence="1">
    <location>
        <begin position="1"/>
        <end position="29"/>
    </location>
</feature>